<accession>A0A918JEC3</accession>
<reference evidence="1" key="2">
    <citation type="submission" date="2020-09" db="EMBL/GenBank/DDBJ databases">
        <authorList>
            <person name="Sun Q."/>
            <person name="Ohkuma M."/>
        </authorList>
    </citation>
    <scope>NUCLEOTIDE SEQUENCE</scope>
    <source>
        <strain evidence="1">JCM 4490</strain>
    </source>
</reference>
<evidence type="ECO:0000313" key="2">
    <source>
        <dbReference type="Proteomes" id="UP000620224"/>
    </source>
</evidence>
<dbReference type="Proteomes" id="UP000620224">
    <property type="component" value="Unassembled WGS sequence"/>
</dbReference>
<proteinExistence type="predicted"/>
<organism evidence="1 2">
    <name type="scientific">Streptomyces lucensis JCM 4490</name>
    <dbReference type="NCBI Taxonomy" id="1306176"/>
    <lineage>
        <taxon>Bacteria</taxon>
        <taxon>Bacillati</taxon>
        <taxon>Actinomycetota</taxon>
        <taxon>Actinomycetes</taxon>
        <taxon>Kitasatosporales</taxon>
        <taxon>Streptomycetaceae</taxon>
        <taxon>Streptomyces</taxon>
    </lineage>
</organism>
<dbReference type="AlphaFoldDB" id="A0A918JEC3"/>
<keyword evidence="2" id="KW-1185">Reference proteome</keyword>
<sequence>MGDGVVSLHPLIASYGNEAAVKLKGRADGNTTRIQPLPGFGQRSFETIPVHR</sequence>
<protein>
    <submittedName>
        <fullName evidence="1">Uncharacterized protein</fullName>
    </submittedName>
</protein>
<reference evidence="1" key="1">
    <citation type="journal article" date="2014" name="Int. J. Syst. Evol. Microbiol.">
        <title>Complete genome sequence of Corynebacterium casei LMG S-19264T (=DSM 44701T), isolated from a smear-ripened cheese.</title>
        <authorList>
            <consortium name="US DOE Joint Genome Institute (JGI-PGF)"/>
            <person name="Walter F."/>
            <person name="Albersmeier A."/>
            <person name="Kalinowski J."/>
            <person name="Ruckert C."/>
        </authorList>
    </citation>
    <scope>NUCLEOTIDE SEQUENCE</scope>
    <source>
        <strain evidence="1">JCM 4490</strain>
    </source>
</reference>
<gene>
    <name evidence="1" type="ORF">GCM10010503_63110</name>
</gene>
<dbReference type="EMBL" id="BMUE01000019">
    <property type="protein sequence ID" value="GGW76620.1"/>
    <property type="molecule type" value="Genomic_DNA"/>
</dbReference>
<comment type="caution">
    <text evidence="1">The sequence shown here is derived from an EMBL/GenBank/DDBJ whole genome shotgun (WGS) entry which is preliminary data.</text>
</comment>
<evidence type="ECO:0000313" key="1">
    <source>
        <dbReference type="EMBL" id="GGW76620.1"/>
    </source>
</evidence>
<name>A0A918JEC3_9ACTN</name>